<gene>
    <name evidence="1" type="ORF">g.17323</name>
</gene>
<feature type="non-terminal residue" evidence="1">
    <location>
        <position position="1"/>
    </location>
</feature>
<organism evidence="1">
    <name type="scientific">Cuerna arida</name>
    <dbReference type="NCBI Taxonomy" id="1464854"/>
    <lineage>
        <taxon>Eukaryota</taxon>
        <taxon>Metazoa</taxon>
        <taxon>Ecdysozoa</taxon>
        <taxon>Arthropoda</taxon>
        <taxon>Hexapoda</taxon>
        <taxon>Insecta</taxon>
        <taxon>Pterygota</taxon>
        <taxon>Neoptera</taxon>
        <taxon>Paraneoptera</taxon>
        <taxon>Hemiptera</taxon>
        <taxon>Auchenorrhyncha</taxon>
        <taxon>Membracoidea</taxon>
        <taxon>Cicadellidae</taxon>
        <taxon>Cicadellinae</taxon>
        <taxon>Proconiini</taxon>
        <taxon>Cuerna</taxon>
    </lineage>
</organism>
<protein>
    <submittedName>
        <fullName evidence="1">Uncharacterized protein</fullName>
    </submittedName>
</protein>
<accession>A0A1B6G9F0</accession>
<reference evidence="1" key="1">
    <citation type="submission" date="2015-11" db="EMBL/GenBank/DDBJ databases">
        <title>De novo transcriptome assembly of four potential Pierce s Disease insect vectors from Arizona vineyards.</title>
        <authorList>
            <person name="Tassone E.E."/>
        </authorList>
    </citation>
    <scope>NUCLEOTIDE SEQUENCE</scope>
</reference>
<dbReference type="EMBL" id="GECZ01010701">
    <property type="protein sequence ID" value="JAS59068.1"/>
    <property type="molecule type" value="Transcribed_RNA"/>
</dbReference>
<sequence>SMDKYFLKYEKNDSYFKRLQYEVKSIKALTDNILEQIQENKEKHSASCHIQNHRFGITSSLSPEAGICEELYEEIHHFLVTLTHYLITKCSLHLQFSLPAVVSVPQFSSLPSVCCLLWKRLEAVCQTDYPKKTVNIQLSPNSDNGRMSSYKSTQTANSCLAFCESCHISTTLIKQLVYTILDEQRKCGIKETHVSKFRKQLSEDVFGASQWAVMRGWVEAIRKDIIWAATTTTRAHKLCEEMHHTQEMQEHEQKKTVKSYIDQLAVTQSQLEAEEAQSKYLKHQVEEINTSLERRIKHSKGLEKTTGDMKQHLELLKESTKYLNNECSQLQNTYRSFRTFVKSTFLHESKNILHMKTYIMQTTKQMEYYLNEKVQNEQQQQRDILVITALLDEKKST</sequence>
<name>A0A1B6G9F0_9HEMI</name>
<feature type="non-terminal residue" evidence="1">
    <location>
        <position position="397"/>
    </location>
</feature>
<evidence type="ECO:0000313" key="1">
    <source>
        <dbReference type="EMBL" id="JAS59068.1"/>
    </source>
</evidence>
<dbReference type="AlphaFoldDB" id="A0A1B6G9F0"/>
<proteinExistence type="predicted"/>